<dbReference type="EMBL" id="UOFP01000298">
    <property type="protein sequence ID" value="VAW89906.1"/>
    <property type="molecule type" value="Genomic_DNA"/>
</dbReference>
<evidence type="ECO:0008006" key="2">
    <source>
        <dbReference type="Google" id="ProtNLM"/>
    </source>
</evidence>
<sequence>MVNALTEIEINALNEALAGEYLAFATYNQVVADLGEVQPFSDIREAEIQRVDTLCALFVRYGLPVPDNQPERAMHYASLQEACEAGVTAETTLGNMYQRLLDMSLRPDILTMFRDFQEASHQRHLTAFRCCAQRPALSGAGRGRGYHIGGGWDRRHENLRRDGG</sequence>
<dbReference type="Gene3D" id="1.20.1260.10">
    <property type="match status" value="1"/>
</dbReference>
<name>A0A3B1AAR1_9ZZZZ</name>
<dbReference type="InterPro" id="IPR009078">
    <property type="entry name" value="Ferritin-like_SF"/>
</dbReference>
<organism evidence="1">
    <name type="scientific">hydrothermal vent metagenome</name>
    <dbReference type="NCBI Taxonomy" id="652676"/>
    <lineage>
        <taxon>unclassified sequences</taxon>
        <taxon>metagenomes</taxon>
        <taxon>ecological metagenomes</taxon>
    </lineage>
</organism>
<evidence type="ECO:0000313" key="1">
    <source>
        <dbReference type="EMBL" id="VAW89906.1"/>
    </source>
</evidence>
<proteinExistence type="predicted"/>
<dbReference type="CDD" id="cd01048">
    <property type="entry name" value="Ferritin_like_AB2"/>
    <property type="match status" value="1"/>
</dbReference>
<dbReference type="InterPro" id="IPR012347">
    <property type="entry name" value="Ferritin-like"/>
</dbReference>
<dbReference type="InterPro" id="IPR019243">
    <property type="entry name" value="DUF2202"/>
</dbReference>
<dbReference type="SUPFAM" id="SSF47240">
    <property type="entry name" value="Ferritin-like"/>
    <property type="match status" value="1"/>
</dbReference>
<accession>A0A3B1AAR1</accession>
<gene>
    <name evidence="1" type="ORF">MNBD_GAMMA18-2040</name>
</gene>
<protein>
    <recommendedName>
        <fullName evidence="2">DUF2202 domain-containing protein</fullName>
    </recommendedName>
</protein>
<dbReference type="AlphaFoldDB" id="A0A3B1AAR1"/>
<reference evidence="1" key="1">
    <citation type="submission" date="2018-06" db="EMBL/GenBank/DDBJ databases">
        <authorList>
            <person name="Zhirakovskaya E."/>
        </authorList>
    </citation>
    <scope>NUCLEOTIDE SEQUENCE</scope>
</reference>